<dbReference type="EMBL" id="CP065937">
    <property type="protein sequence ID" value="QQA60945.1"/>
    <property type="molecule type" value="Genomic_DNA"/>
</dbReference>
<organism evidence="1">
    <name type="scientific">Aeromonas caviae</name>
    <name type="common">Aeromonas punctata</name>
    <dbReference type="NCBI Taxonomy" id="648"/>
    <lineage>
        <taxon>Bacteria</taxon>
        <taxon>Pseudomonadati</taxon>
        <taxon>Pseudomonadota</taxon>
        <taxon>Gammaproteobacteria</taxon>
        <taxon>Aeromonadales</taxon>
        <taxon>Aeromonadaceae</taxon>
        <taxon>Aeromonas</taxon>
    </lineage>
</organism>
<gene>
    <name evidence="1" type="ORF">JC965_25420</name>
</gene>
<dbReference type="AlphaFoldDB" id="A0A7T4C331"/>
<proteinExistence type="predicted"/>
<accession>A0A7T4C331</accession>
<reference evidence="1" key="1">
    <citation type="submission" date="2020-12" db="EMBL/GenBank/DDBJ databases">
        <title>GES Beta-lactamases isolated from hospital effluents in Brazil.</title>
        <authorList>
            <person name="Conte D."/>
            <person name="Mesa D."/>
            <person name="Palmeiro J.K."/>
            <person name="Dalla-Costa L.M."/>
        </authorList>
    </citation>
    <scope>NUCLEOTIDE SEQUENCE [LARGE SCALE GENOMIC DNA]</scope>
    <source>
        <strain evidence="1">Aero21</strain>
    </source>
</reference>
<evidence type="ECO:0000313" key="1">
    <source>
        <dbReference type="EMBL" id="QQA60945.1"/>
    </source>
</evidence>
<name>A0A7T4C331_AERCA</name>
<protein>
    <submittedName>
        <fullName evidence="1">Uncharacterized protein</fullName>
    </submittedName>
</protein>
<sequence length="118" mass="13240">MHPPQILHEYSTPAAWSAASLIGKSALSCSSLGLPIYPKCRFPFDGETDLHVSGQWLRHDGSQVGTFIVYEIISCSHDFPFKSIRYVATGNKAKFKLSDSAYRPDQQKVKEKLMMPSY</sequence>